<evidence type="ECO:0008006" key="4">
    <source>
        <dbReference type="Google" id="ProtNLM"/>
    </source>
</evidence>
<dbReference type="InParanoid" id="A0A165E3X7"/>
<organism evidence="2 3">
    <name type="scientific">Calocera cornea HHB12733</name>
    <dbReference type="NCBI Taxonomy" id="1353952"/>
    <lineage>
        <taxon>Eukaryota</taxon>
        <taxon>Fungi</taxon>
        <taxon>Dikarya</taxon>
        <taxon>Basidiomycota</taxon>
        <taxon>Agaricomycotina</taxon>
        <taxon>Dacrymycetes</taxon>
        <taxon>Dacrymycetales</taxon>
        <taxon>Dacrymycetaceae</taxon>
        <taxon>Calocera</taxon>
    </lineage>
</organism>
<gene>
    <name evidence="2" type="ORF">CALCODRAFT_519669</name>
</gene>
<name>A0A165E3X7_9BASI</name>
<evidence type="ECO:0000313" key="3">
    <source>
        <dbReference type="Proteomes" id="UP000076842"/>
    </source>
</evidence>
<keyword evidence="3" id="KW-1185">Reference proteome</keyword>
<dbReference type="Proteomes" id="UP000076842">
    <property type="component" value="Unassembled WGS sequence"/>
</dbReference>
<reference evidence="2 3" key="1">
    <citation type="journal article" date="2016" name="Mol. Biol. Evol.">
        <title>Comparative Genomics of Early-Diverging Mushroom-Forming Fungi Provides Insights into the Origins of Lignocellulose Decay Capabilities.</title>
        <authorList>
            <person name="Nagy L.G."/>
            <person name="Riley R."/>
            <person name="Tritt A."/>
            <person name="Adam C."/>
            <person name="Daum C."/>
            <person name="Floudas D."/>
            <person name="Sun H."/>
            <person name="Yadav J.S."/>
            <person name="Pangilinan J."/>
            <person name="Larsson K.H."/>
            <person name="Matsuura K."/>
            <person name="Barry K."/>
            <person name="Labutti K."/>
            <person name="Kuo R."/>
            <person name="Ohm R.A."/>
            <person name="Bhattacharya S.S."/>
            <person name="Shirouzu T."/>
            <person name="Yoshinaga Y."/>
            <person name="Martin F.M."/>
            <person name="Grigoriev I.V."/>
            <person name="Hibbett D.S."/>
        </authorList>
    </citation>
    <scope>NUCLEOTIDE SEQUENCE [LARGE SCALE GENOMIC DNA]</scope>
    <source>
        <strain evidence="2 3">HHB12733</strain>
    </source>
</reference>
<sequence>MAIPVVDLTDLPSSPEKPPRKRQKVSGPVKRAAIKNGPKPRKPAVKEVKVLGAVPSTSVVHNKPQSPSLCPAVLVNRTFLEHQLKQSVLSPSLTELQGVSTSTAAASAPTLVDTTVDEFAEEGSLCKNCNQFFDNTTEHVEGECKYHSGTTKVDIDQLPDYDERCQEIPDSEEDKRDHPEWFVWDCCKAPLLDPGCEERKHVALNTAIPDPEPTLPPRLGSIPILEISDSIKTAKEAIEPIGIITHVRVRPTAPPVEAMSNAKETLQEAIRFMTDERLRHVLKTLAAENPAFETALMNHLLAPSQQQTTAAEGSNQVQAVFHWEVCDNCHEEYNAAEKRVHGECVYHPADMYPDVNHEIFLDHHEPSNGPMDTPEARKDFPDAFLYEDCCGRDGTSEGCETGVHTPAPHERKHWWES</sequence>
<accession>A0A165E3X7</accession>
<evidence type="ECO:0000313" key="2">
    <source>
        <dbReference type="EMBL" id="KZT54047.1"/>
    </source>
</evidence>
<dbReference type="OrthoDB" id="5422613at2759"/>
<dbReference type="PANTHER" id="PTHR38167:SF1">
    <property type="entry name" value="C2H2-TYPE DOMAIN-CONTAINING PROTEIN"/>
    <property type="match status" value="1"/>
</dbReference>
<dbReference type="STRING" id="1353952.A0A165E3X7"/>
<dbReference type="PANTHER" id="PTHR38167">
    <property type="entry name" value="C2H2-TYPE DOMAIN-CONTAINING PROTEIN"/>
    <property type="match status" value="1"/>
</dbReference>
<evidence type="ECO:0000256" key="1">
    <source>
        <dbReference type="SAM" id="MobiDB-lite"/>
    </source>
</evidence>
<proteinExistence type="predicted"/>
<dbReference type="EMBL" id="KV424023">
    <property type="protein sequence ID" value="KZT54047.1"/>
    <property type="molecule type" value="Genomic_DNA"/>
</dbReference>
<feature type="region of interest" description="Disordered" evidence="1">
    <location>
        <begin position="1"/>
        <end position="43"/>
    </location>
</feature>
<protein>
    <recommendedName>
        <fullName evidence="4">C2H2-type domain-containing protein</fullName>
    </recommendedName>
</protein>
<dbReference type="AlphaFoldDB" id="A0A165E3X7"/>